<protein>
    <submittedName>
        <fullName evidence="5">Crp/Fnr family transcriptional regulator</fullName>
    </submittedName>
</protein>
<comment type="caution">
    <text evidence="5">The sequence shown here is derived from an EMBL/GenBank/DDBJ whole genome shotgun (WGS) entry which is preliminary data.</text>
</comment>
<evidence type="ECO:0000259" key="4">
    <source>
        <dbReference type="PROSITE" id="PS51063"/>
    </source>
</evidence>
<dbReference type="Pfam" id="PF13545">
    <property type="entry name" value="HTH_Crp_2"/>
    <property type="match status" value="1"/>
</dbReference>
<dbReference type="Pfam" id="PF00027">
    <property type="entry name" value="cNMP_binding"/>
    <property type="match status" value="1"/>
</dbReference>
<dbReference type="Gene3D" id="1.10.10.10">
    <property type="entry name" value="Winged helix-like DNA-binding domain superfamily/Winged helix DNA-binding domain"/>
    <property type="match status" value="1"/>
</dbReference>
<dbReference type="InterPro" id="IPR018490">
    <property type="entry name" value="cNMP-bd_dom_sf"/>
</dbReference>
<dbReference type="AlphaFoldDB" id="A0A3E3E0Z3"/>
<organism evidence="5 6">
    <name type="scientific">Anaerofustis stercorihominis</name>
    <dbReference type="NCBI Taxonomy" id="214853"/>
    <lineage>
        <taxon>Bacteria</taxon>
        <taxon>Bacillati</taxon>
        <taxon>Bacillota</taxon>
        <taxon>Clostridia</taxon>
        <taxon>Eubacteriales</taxon>
        <taxon>Eubacteriaceae</taxon>
        <taxon>Anaerofustis</taxon>
    </lineage>
</organism>
<gene>
    <name evidence="5" type="ORF">DW687_02520</name>
</gene>
<dbReference type="InterPro" id="IPR000595">
    <property type="entry name" value="cNMP-bd_dom"/>
</dbReference>
<keyword evidence="2" id="KW-0238">DNA-binding</keyword>
<evidence type="ECO:0000313" key="5">
    <source>
        <dbReference type="EMBL" id="RGD75217.1"/>
    </source>
</evidence>
<dbReference type="InterPro" id="IPR050397">
    <property type="entry name" value="Env_Response_Regulators"/>
</dbReference>
<evidence type="ECO:0000256" key="2">
    <source>
        <dbReference type="ARBA" id="ARBA00023125"/>
    </source>
</evidence>
<dbReference type="PROSITE" id="PS51063">
    <property type="entry name" value="HTH_CRP_2"/>
    <property type="match status" value="1"/>
</dbReference>
<dbReference type="Proteomes" id="UP000261212">
    <property type="component" value="Unassembled WGS sequence"/>
</dbReference>
<dbReference type="EMBL" id="QUSM01000002">
    <property type="protein sequence ID" value="RGD75217.1"/>
    <property type="molecule type" value="Genomic_DNA"/>
</dbReference>
<accession>A0A3E3E0Z3</accession>
<dbReference type="SMART" id="SM00419">
    <property type="entry name" value="HTH_CRP"/>
    <property type="match status" value="1"/>
</dbReference>
<reference evidence="5 6" key="1">
    <citation type="submission" date="2018-08" db="EMBL/GenBank/DDBJ databases">
        <title>A genome reference for cultivated species of the human gut microbiota.</title>
        <authorList>
            <person name="Zou Y."/>
            <person name="Xue W."/>
            <person name="Luo G."/>
        </authorList>
    </citation>
    <scope>NUCLEOTIDE SEQUENCE [LARGE SCALE GENOMIC DNA]</scope>
    <source>
        <strain evidence="5 6">AM25-6</strain>
    </source>
</reference>
<dbReference type="CDD" id="cd00092">
    <property type="entry name" value="HTH_CRP"/>
    <property type="match status" value="1"/>
</dbReference>
<keyword evidence="1" id="KW-0805">Transcription regulation</keyword>
<evidence type="ECO:0000313" key="6">
    <source>
        <dbReference type="Proteomes" id="UP000261212"/>
    </source>
</evidence>
<keyword evidence="3" id="KW-0804">Transcription</keyword>
<name>A0A3E3E0Z3_9FIRM</name>
<dbReference type="PANTHER" id="PTHR24567:SF26">
    <property type="entry name" value="REGULATORY PROTEIN YEIL"/>
    <property type="match status" value="1"/>
</dbReference>
<dbReference type="InterPro" id="IPR036390">
    <property type="entry name" value="WH_DNA-bd_sf"/>
</dbReference>
<dbReference type="RefSeq" id="WP_117531378.1">
    <property type="nucleotide sequence ID" value="NZ_QUSM01000002.1"/>
</dbReference>
<dbReference type="GO" id="GO:0005829">
    <property type="term" value="C:cytosol"/>
    <property type="evidence" value="ECO:0007669"/>
    <property type="project" value="TreeGrafter"/>
</dbReference>
<dbReference type="InterPro" id="IPR036388">
    <property type="entry name" value="WH-like_DNA-bd_sf"/>
</dbReference>
<evidence type="ECO:0000256" key="3">
    <source>
        <dbReference type="ARBA" id="ARBA00023163"/>
    </source>
</evidence>
<proteinExistence type="predicted"/>
<dbReference type="GO" id="GO:0003677">
    <property type="term" value="F:DNA binding"/>
    <property type="evidence" value="ECO:0007669"/>
    <property type="project" value="UniProtKB-KW"/>
</dbReference>
<dbReference type="Gene3D" id="2.60.120.10">
    <property type="entry name" value="Jelly Rolls"/>
    <property type="match status" value="1"/>
</dbReference>
<dbReference type="GO" id="GO:0003700">
    <property type="term" value="F:DNA-binding transcription factor activity"/>
    <property type="evidence" value="ECO:0007669"/>
    <property type="project" value="TreeGrafter"/>
</dbReference>
<dbReference type="SUPFAM" id="SSF51206">
    <property type="entry name" value="cAMP-binding domain-like"/>
    <property type="match status" value="1"/>
</dbReference>
<dbReference type="PANTHER" id="PTHR24567">
    <property type="entry name" value="CRP FAMILY TRANSCRIPTIONAL REGULATORY PROTEIN"/>
    <property type="match status" value="1"/>
</dbReference>
<evidence type="ECO:0000256" key="1">
    <source>
        <dbReference type="ARBA" id="ARBA00023015"/>
    </source>
</evidence>
<dbReference type="InterPro" id="IPR012318">
    <property type="entry name" value="HTH_CRP"/>
</dbReference>
<dbReference type="SUPFAM" id="SSF46785">
    <property type="entry name" value="Winged helix' DNA-binding domain"/>
    <property type="match status" value="1"/>
</dbReference>
<sequence>MNDYNFNMKEFLPFWDDLKSECQNTILKELKHKTYKKGETVHDNSVTCTGLIFILSGKLRAYMISENGRELSLYYLMDNDICLMSASCVMKDITFDIFIEAMEDTKVAILPTHIYKDIANNYIEMSKYVNSIMSSRLSDVMWILEQVLFKKFDSRLAEFLLFHRDENDKIKMTHEEIANHLGSAREVVSRMLKHFESNDIIKLFRGGIEILKEDELIKLSD</sequence>
<dbReference type="CDD" id="cd00038">
    <property type="entry name" value="CAP_ED"/>
    <property type="match status" value="1"/>
</dbReference>
<dbReference type="PRINTS" id="PR00034">
    <property type="entry name" value="HTHCRP"/>
</dbReference>
<dbReference type="InterPro" id="IPR014710">
    <property type="entry name" value="RmlC-like_jellyroll"/>
</dbReference>
<feature type="domain" description="HTH crp-type" evidence="4">
    <location>
        <begin position="150"/>
        <end position="214"/>
    </location>
</feature>